<reference evidence="8 9" key="1">
    <citation type="journal article" name="Sci. Rep.">
        <title>Telomere-to-telomere assembled and centromere annotated genomes of the two main subspecies of the button mushroom Agaricus bisporus reveal especially polymorphic chromosome ends.</title>
        <authorList>
            <person name="Sonnenberg A.S.M."/>
            <person name="Sedaghat-Telgerd N."/>
            <person name="Lavrijssen B."/>
            <person name="Ohm R.A."/>
            <person name="Hendrickx P.M."/>
            <person name="Scholtmeijer K."/>
            <person name="Baars J.J.P."/>
            <person name="van Peer A."/>
        </authorList>
    </citation>
    <scope>NUCLEOTIDE SEQUENCE [LARGE SCALE GENOMIC DNA]</scope>
    <source>
        <strain evidence="8 9">H119_p4</strain>
    </source>
</reference>
<dbReference type="InterPro" id="IPR002328">
    <property type="entry name" value="ADH_Zn_CS"/>
</dbReference>
<evidence type="ECO:0000256" key="5">
    <source>
        <dbReference type="ARBA" id="ARBA00023002"/>
    </source>
</evidence>
<name>A0A8H7EY02_AGABI</name>
<dbReference type="PROSITE" id="PS00059">
    <property type="entry name" value="ADH_ZINC"/>
    <property type="match status" value="1"/>
</dbReference>
<dbReference type="Pfam" id="PF00107">
    <property type="entry name" value="ADH_zinc_N"/>
    <property type="match status" value="1"/>
</dbReference>
<dbReference type="AlphaFoldDB" id="A0A8H7EY02"/>
<dbReference type="GO" id="GO:0034079">
    <property type="term" value="P:butanediol biosynthetic process"/>
    <property type="evidence" value="ECO:0007669"/>
    <property type="project" value="TreeGrafter"/>
</dbReference>
<dbReference type="Gene3D" id="3.90.180.10">
    <property type="entry name" value="Medium-chain alcohol dehydrogenases, catalytic domain"/>
    <property type="match status" value="1"/>
</dbReference>
<dbReference type="PANTHER" id="PTHR43161:SF23">
    <property type="entry name" value="(R,R)-BUTANEDIOL DEHYDROGENASE-RELATED"/>
    <property type="match status" value="1"/>
</dbReference>
<dbReference type="GO" id="GO:0000721">
    <property type="term" value="F:(R,R)-butanediol dehydrogenase activity"/>
    <property type="evidence" value="ECO:0007669"/>
    <property type="project" value="TreeGrafter"/>
</dbReference>
<comment type="caution">
    <text evidence="8">The sequence shown here is derived from an EMBL/GenBank/DDBJ whole genome shotgun (WGS) entry which is preliminary data.</text>
</comment>
<protein>
    <recommendedName>
        <fullName evidence="7">Enoyl reductase (ER) domain-containing protein</fullName>
    </recommendedName>
</protein>
<dbReference type="GO" id="GO:0005737">
    <property type="term" value="C:cytoplasm"/>
    <property type="evidence" value="ECO:0007669"/>
    <property type="project" value="TreeGrafter"/>
</dbReference>
<evidence type="ECO:0000313" key="9">
    <source>
        <dbReference type="Proteomes" id="UP000629468"/>
    </source>
</evidence>
<feature type="domain" description="Enoyl reductase (ER)" evidence="7">
    <location>
        <begin position="7"/>
        <end position="325"/>
    </location>
</feature>
<comment type="cofactor">
    <cofactor evidence="1 6">
        <name>Zn(2+)</name>
        <dbReference type="ChEBI" id="CHEBI:29105"/>
    </cofactor>
</comment>
<evidence type="ECO:0000259" key="7">
    <source>
        <dbReference type="SMART" id="SM00829"/>
    </source>
</evidence>
<accession>A0A8H7EY02</accession>
<dbReference type="GO" id="GO:0008270">
    <property type="term" value="F:zinc ion binding"/>
    <property type="evidence" value="ECO:0007669"/>
    <property type="project" value="InterPro"/>
</dbReference>
<dbReference type="CDD" id="cd08233">
    <property type="entry name" value="butanediol_DH_like"/>
    <property type="match status" value="1"/>
</dbReference>
<gene>
    <name evidence="8" type="ORF">Agabi119p4_9040</name>
</gene>
<evidence type="ECO:0000256" key="1">
    <source>
        <dbReference type="ARBA" id="ARBA00001947"/>
    </source>
</evidence>
<dbReference type="SUPFAM" id="SSF51735">
    <property type="entry name" value="NAD(P)-binding Rossmann-fold domains"/>
    <property type="match status" value="1"/>
</dbReference>
<dbReference type="InterPro" id="IPR011032">
    <property type="entry name" value="GroES-like_sf"/>
</dbReference>
<sequence length="334" mass="36151">MFSMDIKERNDLHAYLTESPGYGSVEPHPITQETFPVTLGHEFSGTIVETGPGVDTTKWATGTNVIIEPILSCRKGSCDTCSQGYRNLCPHIGFIGIAGWGGGLSEYIAVNVRYLHTLPQGISLEIGACVEPLAVAYHAVKRSGFTEDKTALVVGAGPIGLFVVKVLRSLYPTSTILVSEPATIRREFALKHGATQVFDPTNIIIPEAIRSIVAPGVDVAFDAAGIQASMDASLFSLRARGTYVNLAIWEKTATLNVNLILVREINFTGIVGYDRVHEEVLSLIASGKIKGLDELITKRISLDDVVEEGFKKLLSEKDKHVKILVHPGSRSPNL</sequence>
<evidence type="ECO:0000256" key="6">
    <source>
        <dbReference type="RuleBase" id="RU361277"/>
    </source>
</evidence>
<keyword evidence="5" id="KW-0560">Oxidoreductase</keyword>
<evidence type="ECO:0000256" key="2">
    <source>
        <dbReference type="ARBA" id="ARBA00008072"/>
    </source>
</evidence>
<dbReference type="InterPro" id="IPR013149">
    <property type="entry name" value="ADH-like_C"/>
</dbReference>
<keyword evidence="4 6" id="KW-0862">Zinc</keyword>
<dbReference type="InterPro" id="IPR013154">
    <property type="entry name" value="ADH-like_N"/>
</dbReference>
<keyword evidence="3 6" id="KW-0479">Metal-binding</keyword>
<dbReference type="Pfam" id="PF08240">
    <property type="entry name" value="ADH_N"/>
    <property type="match status" value="1"/>
</dbReference>
<dbReference type="InterPro" id="IPR036291">
    <property type="entry name" value="NAD(P)-bd_dom_sf"/>
</dbReference>
<organism evidence="8 9">
    <name type="scientific">Agaricus bisporus var. burnettii</name>
    <dbReference type="NCBI Taxonomy" id="192524"/>
    <lineage>
        <taxon>Eukaryota</taxon>
        <taxon>Fungi</taxon>
        <taxon>Dikarya</taxon>
        <taxon>Basidiomycota</taxon>
        <taxon>Agaricomycotina</taxon>
        <taxon>Agaricomycetes</taxon>
        <taxon>Agaricomycetidae</taxon>
        <taxon>Agaricales</taxon>
        <taxon>Agaricineae</taxon>
        <taxon>Agaricaceae</taxon>
        <taxon>Agaricus</taxon>
    </lineage>
</organism>
<dbReference type="Proteomes" id="UP000629468">
    <property type="component" value="Unassembled WGS sequence"/>
</dbReference>
<dbReference type="SMART" id="SM00829">
    <property type="entry name" value="PKS_ER"/>
    <property type="match status" value="1"/>
</dbReference>
<dbReference type="SUPFAM" id="SSF50129">
    <property type="entry name" value="GroES-like"/>
    <property type="match status" value="1"/>
</dbReference>
<evidence type="ECO:0000313" key="8">
    <source>
        <dbReference type="EMBL" id="KAF7762447.1"/>
    </source>
</evidence>
<evidence type="ECO:0000256" key="4">
    <source>
        <dbReference type="ARBA" id="ARBA00022833"/>
    </source>
</evidence>
<comment type="similarity">
    <text evidence="2 6">Belongs to the zinc-containing alcohol dehydrogenase family.</text>
</comment>
<proteinExistence type="inferred from homology"/>
<dbReference type="Gene3D" id="3.40.50.720">
    <property type="entry name" value="NAD(P)-binding Rossmann-like Domain"/>
    <property type="match status" value="1"/>
</dbReference>
<evidence type="ECO:0000256" key="3">
    <source>
        <dbReference type="ARBA" id="ARBA00022723"/>
    </source>
</evidence>
<dbReference type="EMBL" id="JABXXO010000012">
    <property type="protein sequence ID" value="KAF7762447.1"/>
    <property type="molecule type" value="Genomic_DNA"/>
</dbReference>
<dbReference type="PANTHER" id="PTHR43161">
    <property type="entry name" value="SORBITOL DEHYDROGENASE"/>
    <property type="match status" value="1"/>
</dbReference>
<dbReference type="InterPro" id="IPR020843">
    <property type="entry name" value="ER"/>
</dbReference>